<comment type="subcellular location">
    <subcellularLocation>
        <location evidence="1">Membrane</location>
        <topology evidence="1">Multi-pass membrane protein</topology>
    </subcellularLocation>
</comment>
<keyword evidence="3 5" id="KW-1133">Transmembrane helix</keyword>
<dbReference type="InterPro" id="IPR049453">
    <property type="entry name" value="Memb_transporter_dom"/>
</dbReference>
<evidence type="ECO:0000313" key="8">
    <source>
        <dbReference type="Proteomes" id="UP000192678"/>
    </source>
</evidence>
<dbReference type="AlphaFoldDB" id="A0A1W2EST3"/>
<evidence type="ECO:0000256" key="3">
    <source>
        <dbReference type="ARBA" id="ARBA00022989"/>
    </source>
</evidence>
<accession>A0A1W2EST3</accession>
<evidence type="ECO:0000256" key="4">
    <source>
        <dbReference type="ARBA" id="ARBA00023136"/>
    </source>
</evidence>
<feature type="transmembrane region" description="Helical" evidence="5">
    <location>
        <begin position="226"/>
        <end position="245"/>
    </location>
</feature>
<feature type="domain" description="Integral membrane bound transporter" evidence="6">
    <location>
        <begin position="147"/>
        <end position="273"/>
    </location>
</feature>
<feature type="transmembrane region" description="Helical" evidence="5">
    <location>
        <begin position="191"/>
        <end position="220"/>
    </location>
</feature>
<evidence type="ECO:0000313" key="7">
    <source>
        <dbReference type="EMBL" id="SMD12784.1"/>
    </source>
</evidence>
<evidence type="ECO:0000256" key="5">
    <source>
        <dbReference type="SAM" id="Phobius"/>
    </source>
</evidence>
<dbReference type="Pfam" id="PF13515">
    <property type="entry name" value="FUSC_2"/>
    <property type="match status" value="1"/>
</dbReference>
<dbReference type="EMBL" id="FWYB01000015">
    <property type="protein sequence ID" value="SMD12784.1"/>
    <property type="molecule type" value="Genomic_DNA"/>
</dbReference>
<reference evidence="7 8" key="1">
    <citation type="submission" date="2017-04" db="EMBL/GenBank/DDBJ databases">
        <authorList>
            <person name="Afonso C.L."/>
            <person name="Miller P.J."/>
            <person name="Scott M.A."/>
            <person name="Spackman E."/>
            <person name="Goraichik I."/>
            <person name="Dimitrov K.M."/>
            <person name="Suarez D.L."/>
            <person name="Swayne D.E."/>
        </authorList>
    </citation>
    <scope>NUCLEOTIDE SEQUENCE [LARGE SCALE GENOMIC DNA]</scope>
    <source>
        <strain evidence="7 8">DSM 19625</strain>
    </source>
</reference>
<dbReference type="Proteomes" id="UP000192678">
    <property type="component" value="Unassembled WGS sequence"/>
</dbReference>
<dbReference type="GO" id="GO:0016020">
    <property type="term" value="C:membrane"/>
    <property type="evidence" value="ECO:0007669"/>
    <property type="project" value="UniProtKB-SubCell"/>
</dbReference>
<keyword evidence="2 5" id="KW-0812">Transmembrane</keyword>
<dbReference type="RefSeq" id="WP_084291471.1">
    <property type="nucleotide sequence ID" value="NZ_FWYB01000015.1"/>
</dbReference>
<feature type="transmembrane region" description="Helical" evidence="5">
    <location>
        <begin position="94"/>
        <end position="114"/>
    </location>
</feature>
<feature type="transmembrane region" description="Helical" evidence="5">
    <location>
        <begin position="257"/>
        <end position="277"/>
    </location>
</feature>
<gene>
    <name evidence="7" type="ORF">SAMN04488101_115102</name>
</gene>
<feature type="transmembrane region" description="Helical" evidence="5">
    <location>
        <begin position="25"/>
        <end position="45"/>
    </location>
</feature>
<keyword evidence="8" id="KW-1185">Reference proteome</keyword>
<evidence type="ECO:0000256" key="1">
    <source>
        <dbReference type="ARBA" id="ARBA00004141"/>
    </source>
</evidence>
<protein>
    <submittedName>
        <fullName evidence="7">Fusaric acid resistance protein-like</fullName>
    </submittedName>
</protein>
<feature type="transmembrane region" description="Helical" evidence="5">
    <location>
        <begin position="52"/>
        <end position="74"/>
    </location>
</feature>
<dbReference type="STRING" id="475255.SAMN04488101_115102"/>
<evidence type="ECO:0000259" key="6">
    <source>
        <dbReference type="Pfam" id="PF13515"/>
    </source>
</evidence>
<sequence>MTETLKDVIGRELKQLFQLKKTERLWHIPVLASLSTGIPLLIGFYSGRLDYGIQACIGGLVILYLPRNFFFIMLASMGSCMPFDQMDLPVKVGLVALGTMLACVLAFLYSLYIVRKYPSKLDAFSPRMRNYTNITESIIIGVFIAISLLVAHVFGLENPYWVPISCLAIMQGVSVTHVWRRSFHRISGTFIGMGLTWLFLQLNLTPLTICISILLLQFVIEMLVVRHYGLAVIFITPMTVFLAEIGKGMNIDPNQLISARLLDIVVGSLIGVLGGWMSHNQQLNRQAERQIRKTRVAILRK</sequence>
<keyword evidence="4 5" id="KW-0472">Membrane</keyword>
<dbReference type="OrthoDB" id="581879at2"/>
<organism evidence="7 8">
    <name type="scientific">Pedobacter nyackensis</name>
    <dbReference type="NCBI Taxonomy" id="475255"/>
    <lineage>
        <taxon>Bacteria</taxon>
        <taxon>Pseudomonadati</taxon>
        <taxon>Bacteroidota</taxon>
        <taxon>Sphingobacteriia</taxon>
        <taxon>Sphingobacteriales</taxon>
        <taxon>Sphingobacteriaceae</taxon>
        <taxon>Pedobacter</taxon>
    </lineage>
</organism>
<name>A0A1W2EST3_9SPHI</name>
<feature type="transmembrane region" description="Helical" evidence="5">
    <location>
        <begin position="134"/>
        <end position="154"/>
    </location>
</feature>
<evidence type="ECO:0000256" key="2">
    <source>
        <dbReference type="ARBA" id="ARBA00022692"/>
    </source>
</evidence>
<proteinExistence type="predicted"/>